<dbReference type="InterPro" id="IPR008972">
    <property type="entry name" value="Cupredoxin"/>
</dbReference>
<dbReference type="InterPro" id="IPR045087">
    <property type="entry name" value="Cu-oxidase_fam"/>
</dbReference>
<keyword evidence="5" id="KW-0186">Copper</keyword>
<evidence type="ECO:0000256" key="5">
    <source>
        <dbReference type="ARBA" id="ARBA00023008"/>
    </source>
</evidence>
<feature type="domain" description="Plastocyanin-like" evidence="9">
    <location>
        <begin position="308"/>
        <end position="466"/>
    </location>
</feature>
<dbReference type="CDD" id="cd13901">
    <property type="entry name" value="CuRO_3_MaLCC_like"/>
    <property type="match status" value="1"/>
</dbReference>
<evidence type="ECO:0000313" key="13">
    <source>
        <dbReference type="Proteomes" id="UP000053617"/>
    </source>
</evidence>
<dbReference type="FunFam" id="2.60.40.420:FF:000038">
    <property type="entry name" value="Extracellular dihydrogeodin oxidase/laccase"/>
    <property type="match status" value="1"/>
</dbReference>
<dbReference type="STRING" id="1442369.A0A0D2H149"/>
<evidence type="ECO:0000256" key="4">
    <source>
        <dbReference type="ARBA" id="ARBA00023002"/>
    </source>
</evidence>
<feature type="domain" description="Plastocyanin-like" evidence="11">
    <location>
        <begin position="186"/>
        <end position="296"/>
    </location>
</feature>
<dbReference type="PANTHER" id="PTHR11709">
    <property type="entry name" value="MULTI-COPPER OXIDASE"/>
    <property type="match status" value="1"/>
</dbReference>
<dbReference type="PROSITE" id="PS00079">
    <property type="entry name" value="MULTICOPPER_OXIDASE1"/>
    <property type="match status" value="1"/>
</dbReference>
<dbReference type="HOGENOM" id="CLU_006504_3_1_1"/>
<keyword evidence="8" id="KW-0732">Signal</keyword>
<protein>
    <recommendedName>
        <fullName evidence="14">Laccase</fullName>
    </recommendedName>
</protein>
<dbReference type="GO" id="GO:0016491">
    <property type="term" value="F:oxidoreductase activity"/>
    <property type="evidence" value="ECO:0007669"/>
    <property type="project" value="UniProtKB-KW"/>
</dbReference>
<evidence type="ECO:0000256" key="7">
    <source>
        <dbReference type="SAM" id="MobiDB-lite"/>
    </source>
</evidence>
<dbReference type="RefSeq" id="XP_013271314.1">
    <property type="nucleotide sequence ID" value="XM_013415860.1"/>
</dbReference>
<feature type="domain" description="Plastocyanin-like" evidence="10">
    <location>
        <begin position="546"/>
        <end position="655"/>
    </location>
</feature>
<dbReference type="Proteomes" id="UP000053617">
    <property type="component" value="Unassembled WGS sequence"/>
</dbReference>
<reference evidence="12 13" key="1">
    <citation type="submission" date="2015-01" db="EMBL/GenBank/DDBJ databases">
        <title>The Genome Sequence of Rhinocladiella mackenzie CBS 650.93.</title>
        <authorList>
            <consortium name="The Broad Institute Genomics Platform"/>
            <person name="Cuomo C."/>
            <person name="de Hoog S."/>
            <person name="Gorbushina A."/>
            <person name="Stielow B."/>
            <person name="Teixiera M."/>
            <person name="Abouelleil A."/>
            <person name="Chapman S.B."/>
            <person name="Priest M."/>
            <person name="Young S.K."/>
            <person name="Wortman J."/>
            <person name="Nusbaum C."/>
            <person name="Birren B."/>
        </authorList>
    </citation>
    <scope>NUCLEOTIDE SEQUENCE [LARGE SCALE GENOMIC DNA]</scope>
    <source>
        <strain evidence="12 13">CBS 650.93</strain>
    </source>
</reference>
<evidence type="ECO:0000313" key="12">
    <source>
        <dbReference type="EMBL" id="KIX04178.1"/>
    </source>
</evidence>
<evidence type="ECO:0000256" key="6">
    <source>
        <dbReference type="ARBA" id="ARBA00023180"/>
    </source>
</evidence>
<evidence type="ECO:0000256" key="2">
    <source>
        <dbReference type="ARBA" id="ARBA00022723"/>
    </source>
</evidence>
<keyword evidence="4" id="KW-0560">Oxidoreductase</keyword>
<dbReference type="Pfam" id="PF07731">
    <property type="entry name" value="Cu-oxidase_2"/>
    <property type="match status" value="1"/>
</dbReference>
<dbReference type="EMBL" id="KN847479">
    <property type="protein sequence ID" value="KIX04178.1"/>
    <property type="molecule type" value="Genomic_DNA"/>
</dbReference>
<keyword evidence="13" id="KW-1185">Reference proteome</keyword>
<comment type="similarity">
    <text evidence="1">Belongs to the multicopper oxidase family.</text>
</comment>
<sequence>MALSSLFLWMALLLTLSVQALPNAAALGPEHNTKPTGGPIRRATHPTSPPTVVPQSSASPISVTSLSPVSYSGPDITGTAHLPASLSAVVFPTQHPTSGFPKATQSLGVNVLPQSRTNGNSPLGTFNSPKYPRFIGEAPGTPSLAGPPPGGFPWGNRTANGTNPYRSAPSTGIVRSYNFVISRGIIAPDGVERSVLLINGAFPGPTIEANWGDTIQVTVTNNITGPEEGTALHWHGLLQKGTPYEDGVPGITQCPIAPGQTFTYSFNADLYGTSWYHSHYSAQYAGGILGAMIIHGPINAAYNNDLGPVILSDYYHKDYYTIVEEVMGTDLSQVAPSSDNNLINGKGVYDCDVLPANVTCTPYAGLSKFQFTSGQSYRLRLINAGAESLQRFSIDNHVLTVIAYDFVPITPYITDVVTLGVGQRADVVVQANGSTTDVVWMRSTISTTCSLPTQPDGLAIIYYQNANTTAVPTSTAWPIDDTSCGNDPLSGTVPYDAITPPSANTTIDIALNFEINQTGHFLWTMDGSSFRTDYNDPILMLADAGNVSYPYDPEWNVYNFGSNKSFIMVINNETPLVHPMHIHGHNMFVLNEGVGSWNGTVVNPSNPTRRDVQLLQPSGYIAIQIDADNPGVWPFHCHVAWHVSGGLYVNVLEHPDLIPSQIDIPSSVSDLCTTWGAYTSEGPIDQIDSGLRKRGHLGRHRFKNPVRRA</sequence>
<dbReference type="InterPro" id="IPR001117">
    <property type="entry name" value="Cu-oxidase_2nd"/>
</dbReference>
<evidence type="ECO:0008006" key="14">
    <source>
        <dbReference type="Google" id="ProtNLM"/>
    </source>
</evidence>
<dbReference type="CDD" id="cd13880">
    <property type="entry name" value="CuRO_2_MaLCC_like"/>
    <property type="match status" value="1"/>
</dbReference>
<dbReference type="InterPro" id="IPR011706">
    <property type="entry name" value="Cu-oxidase_C"/>
</dbReference>
<evidence type="ECO:0000256" key="8">
    <source>
        <dbReference type="SAM" id="SignalP"/>
    </source>
</evidence>
<dbReference type="PANTHER" id="PTHR11709:SF145">
    <property type="entry name" value="LCC1"/>
    <property type="match status" value="1"/>
</dbReference>
<evidence type="ECO:0000256" key="1">
    <source>
        <dbReference type="ARBA" id="ARBA00010609"/>
    </source>
</evidence>
<feature type="chain" id="PRO_5002242976" description="Laccase" evidence="8">
    <location>
        <begin position="21"/>
        <end position="709"/>
    </location>
</feature>
<dbReference type="InterPro" id="IPR002355">
    <property type="entry name" value="Cu_oxidase_Cu_BS"/>
</dbReference>
<evidence type="ECO:0000256" key="3">
    <source>
        <dbReference type="ARBA" id="ARBA00022737"/>
    </source>
</evidence>
<dbReference type="Pfam" id="PF00394">
    <property type="entry name" value="Cu-oxidase"/>
    <property type="match status" value="1"/>
</dbReference>
<dbReference type="InterPro" id="IPR033138">
    <property type="entry name" value="Cu_oxidase_CS"/>
</dbReference>
<evidence type="ECO:0000259" key="11">
    <source>
        <dbReference type="Pfam" id="PF07732"/>
    </source>
</evidence>
<proteinExistence type="inferred from homology"/>
<name>A0A0D2H149_9EURO</name>
<dbReference type="Pfam" id="PF07732">
    <property type="entry name" value="Cu-oxidase_3"/>
    <property type="match status" value="1"/>
</dbReference>
<gene>
    <name evidence="12" type="ORF">Z518_07732</name>
</gene>
<feature type="signal peptide" evidence="8">
    <location>
        <begin position="1"/>
        <end position="20"/>
    </location>
</feature>
<evidence type="ECO:0000259" key="10">
    <source>
        <dbReference type="Pfam" id="PF07731"/>
    </source>
</evidence>
<dbReference type="PROSITE" id="PS00080">
    <property type="entry name" value="MULTICOPPER_OXIDASE2"/>
    <property type="match status" value="1"/>
</dbReference>
<dbReference type="GO" id="GO:0005507">
    <property type="term" value="F:copper ion binding"/>
    <property type="evidence" value="ECO:0007669"/>
    <property type="project" value="InterPro"/>
</dbReference>
<dbReference type="OrthoDB" id="2121828at2759"/>
<dbReference type="GeneID" id="25295803"/>
<dbReference type="AlphaFoldDB" id="A0A0D2H149"/>
<dbReference type="CDD" id="cd13854">
    <property type="entry name" value="CuRO_1_MaLCC_like"/>
    <property type="match status" value="1"/>
</dbReference>
<dbReference type="VEuPathDB" id="FungiDB:Z518_07732"/>
<keyword evidence="3" id="KW-0677">Repeat</keyword>
<keyword evidence="6" id="KW-0325">Glycoprotein</keyword>
<feature type="region of interest" description="Disordered" evidence="7">
    <location>
        <begin position="29"/>
        <end position="64"/>
    </location>
</feature>
<dbReference type="InterPro" id="IPR011707">
    <property type="entry name" value="Cu-oxidase-like_N"/>
</dbReference>
<accession>A0A0D2H149</accession>
<dbReference type="SUPFAM" id="SSF49503">
    <property type="entry name" value="Cupredoxins"/>
    <property type="match status" value="3"/>
</dbReference>
<keyword evidence="2" id="KW-0479">Metal-binding</keyword>
<organism evidence="12 13">
    <name type="scientific">Rhinocladiella mackenziei CBS 650.93</name>
    <dbReference type="NCBI Taxonomy" id="1442369"/>
    <lineage>
        <taxon>Eukaryota</taxon>
        <taxon>Fungi</taxon>
        <taxon>Dikarya</taxon>
        <taxon>Ascomycota</taxon>
        <taxon>Pezizomycotina</taxon>
        <taxon>Eurotiomycetes</taxon>
        <taxon>Chaetothyriomycetidae</taxon>
        <taxon>Chaetothyriales</taxon>
        <taxon>Herpotrichiellaceae</taxon>
        <taxon>Rhinocladiella</taxon>
    </lineage>
</organism>
<dbReference type="Gene3D" id="2.60.40.420">
    <property type="entry name" value="Cupredoxins - blue copper proteins"/>
    <property type="match status" value="3"/>
</dbReference>
<dbReference type="FunFam" id="2.60.40.420:FF:000021">
    <property type="entry name" value="Extracellular dihydrogeodin oxidase/laccase"/>
    <property type="match status" value="1"/>
</dbReference>
<evidence type="ECO:0000259" key="9">
    <source>
        <dbReference type="Pfam" id="PF00394"/>
    </source>
</evidence>